<dbReference type="EMBL" id="AFNU02000002">
    <property type="protein sequence ID" value="ERJ13328.1"/>
    <property type="molecule type" value="Genomic_DNA"/>
</dbReference>
<dbReference type="eggNOG" id="COG2890">
    <property type="taxonomic scope" value="Bacteria"/>
</dbReference>
<dbReference type="OrthoDB" id="9800643at2"/>
<dbReference type="HAMAP" id="MF_02126">
    <property type="entry name" value="RF_methyltr_PrmC"/>
    <property type="match status" value="1"/>
</dbReference>
<evidence type="ECO:0000313" key="8">
    <source>
        <dbReference type="EMBL" id="ERJ13328.1"/>
    </source>
</evidence>
<comment type="function">
    <text evidence="5">Methylates the class 1 translation termination release factors RF1/PrfA and RF2/PrfB on the glutamine residue of the universally conserved GGQ motif.</text>
</comment>
<dbReference type="InterPro" id="IPR019874">
    <property type="entry name" value="RF_methyltr_PrmC"/>
</dbReference>
<dbReference type="NCBIfam" id="TIGR00536">
    <property type="entry name" value="hemK_fam"/>
    <property type="match status" value="1"/>
</dbReference>
<evidence type="ECO:0000259" key="6">
    <source>
        <dbReference type="Pfam" id="PF05175"/>
    </source>
</evidence>
<feature type="binding site" evidence="5">
    <location>
        <begin position="122"/>
        <end position="126"/>
    </location>
    <ligand>
        <name>S-adenosyl-L-methionine</name>
        <dbReference type="ChEBI" id="CHEBI:59789"/>
    </ligand>
</feature>
<dbReference type="RefSeq" id="WP_008826679.1">
    <property type="nucleotide sequence ID" value="NZ_AFNU02000002.1"/>
</dbReference>
<dbReference type="GO" id="GO:0003676">
    <property type="term" value="F:nucleic acid binding"/>
    <property type="evidence" value="ECO:0007669"/>
    <property type="project" value="InterPro"/>
</dbReference>
<dbReference type="NCBIfam" id="TIGR03534">
    <property type="entry name" value="RF_mod_PrmC"/>
    <property type="match status" value="1"/>
</dbReference>
<feature type="binding site" evidence="5">
    <location>
        <position position="145"/>
    </location>
    <ligand>
        <name>S-adenosyl-L-methionine</name>
        <dbReference type="ChEBI" id="CHEBI:59789"/>
    </ligand>
</feature>
<organism evidence="8 9">
    <name type="scientific">Haloplasma contractile SSD-17B</name>
    <dbReference type="NCBI Taxonomy" id="1033810"/>
    <lineage>
        <taxon>Bacteria</taxon>
        <taxon>Bacillati</taxon>
        <taxon>Mycoplasmatota</taxon>
        <taxon>Mollicutes</taxon>
        <taxon>Haloplasmatales</taxon>
        <taxon>Haloplasmataceae</taxon>
        <taxon>Haloplasma</taxon>
    </lineage>
</organism>
<keyword evidence="3 5" id="KW-0949">S-adenosyl-L-methionine</keyword>
<keyword evidence="1 5" id="KW-0489">Methyltransferase</keyword>
<comment type="catalytic activity">
    <reaction evidence="4 5">
        <text>L-glutaminyl-[peptide chain release factor] + S-adenosyl-L-methionine = N(5)-methyl-L-glutaminyl-[peptide chain release factor] + S-adenosyl-L-homocysteine + H(+)</text>
        <dbReference type="Rhea" id="RHEA:42896"/>
        <dbReference type="Rhea" id="RHEA-COMP:10271"/>
        <dbReference type="Rhea" id="RHEA-COMP:10272"/>
        <dbReference type="ChEBI" id="CHEBI:15378"/>
        <dbReference type="ChEBI" id="CHEBI:30011"/>
        <dbReference type="ChEBI" id="CHEBI:57856"/>
        <dbReference type="ChEBI" id="CHEBI:59789"/>
        <dbReference type="ChEBI" id="CHEBI:61891"/>
        <dbReference type="EC" id="2.1.1.297"/>
    </reaction>
</comment>
<reference evidence="8 9" key="2">
    <citation type="journal article" date="2013" name="PLoS ONE">
        <title>INDIGO - INtegrated Data Warehouse of MIcrobial GenOmes with Examples from the Red Sea Extremophiles.</title>
        <authorList>
            <person name="Alam I."/>
            <person name="Antunes A."/>
            <person name="Kamau A.A."/>
            <person name="Ba Alawi W."/>
            <person name="Kalkatawi M."/>
            <person name="Stingl U."/>
            <person name="Bajic V.B."/>
        </authorList>
    </citation>
    <scope>NUCLEOTIDE SEQUENCE [LARGE SCALE GENOMIC DNA]</scope>
    <source>
        <strain evidence="8 9">SSD-17B</strain>
    </source>
</reference>
<dbReference type="GO" id="GO:0102559">
    <property type="term" value="F:peptide chain release factor N(5)-glutamine methyltransferase activity"/>
    <property type="evidence" value="ECO:0007669"/>
    <property type="project" value="UniProtKB-EC"/>
</dbReference>
<dbReference type="Gene3D" id="3.40.50.150">
    <property type="entry name" value="Vaccinia Virus protein VP39"/>
    <property type="match status" value="1"/>
</dbReference>
<evidence type="ECO:0000313" key="9">
    <source>
        <dbReference type="Proteomes" id="UP000005707"/>
    </source>
</evidence>
<dbReference type="InterPro" id="IPR007848">
    <property type="entry name" value="Small_mtfrase_dom"/>
</dbReference>
<dbReference type="EC" id="2.1.1.297" evidence="5"/>
<dbReference type="InterPro" id="IPR029063">
    <property type="entry name" value="SAM-dependent_MTases_sf"/>
</dbReference>
<evidence type="ECO:0000256" key="5">
    <source>
        <dbReference type="HAMAP-Rule" id="MF_02126"/>
    </source>
</evidence>
<dbReference type="CDD" id="cd02440">
    <property type="entry name" value="AdoMet_MTases"/>
    <property type="match status" value="1"/>
</dbReference>
<dbReference type="InParanoid" id="U2EEB4"/>
<dbReference type="PANTHER" id="PTHR18895">
    <property type="entry name" value="HEMK METHYLTRANSFERASE"/>
    <property type="match status" value="1"/>
</dbReference>
<dbReference type="InterPro" id="IPR040758">
    <property type="entry name" value="PrmC_N"/>
</dbReference>
<dbReference type="Pfam" id="PF05175">
    <property type="entry name" value="MTS"/>
    <property type="match status" value="1"/>
</dbReference>
<evidence type="ECO:0000256" key="1">
    <source>
        <dbReference type="ARBA" id="ARBA00022603"/>
    </source>
</evidence>
<gene>
    <name evidence="5 8" type="primary">prmC</name>
    <name evidence="8" type="ORF">HLPCO_000957</name>
</gene>
<dbReference type="PANTHER" id="PTHR18895:SF74">
    <property type="entry name" value="MTRF1L RELEASE FACTOR GLUTAMINE METHYLTRANSFERASE"/>
    <property type="match status" value="1"/>
</dbReference>
<dbReference type="Proteomes" id="UP000005707">
    <property type="component" value="Unassembled WGS sequence"/>
</dbReference>
<comment type="caution">
    <text evidence="8">The sequence shown here is derived from an EMBL/GenBank/DDBJ whole genome shotgun (WGS) entry which is preliminary data.</text>
</comment>
<comment type="caution">
    <text evidence="5">Lacks conserved residue(s) required for the propagation of feature annotation.</text>
</comment>
<keyword evidence="9" id="KW-1185">Reference proteome</keyword>
<dbReference type="SUPFAM" id="SSF53335">
    <property type="entry name" value="S-adenosyl-L-methionine-dependent methyltransferases"/>
    <property type="match status" value="1"/>
</dbReference>
<reference evidence="8 9" key="1">
    <citation type="journal article" date="2011" name="J. Bacteriol.">
        <title>Genome sequence of Haloplasma contractile, an unusual contractile bacterium from a deep-sea anoxic brine lake.</title>
        <authorList>
            <person name="Antunes A."/>
            <person name="Alam I."/>
            <person name="El Dorry H."/>
            <person name="Siam R."/>
            <person name="Robertson A."/>
            <person name="Bajic V.B."/>
            <person name="Stingl U."/>
        </authorList>
    </citation>
    <scope>NUCLEOTIDE SEQUENCE [LARGE SCALE GENOMIC DNA]</scope>
    <source>
        <strain evidence="8 9">SSD-17B</strain>
    </source>
</reference>
<comment type="similarity">
    <text evidence="5">Belongs to the protein N5-glutamine methyltransferase family. PrmC subfamily.</text>
</comment>
<dbReference type="AlphaFoldDB" id="U2EEB4"/>
<evidence type="ECO:0000256" key="2">
    <source>
        <dbReference type="ARBA" id="ARBA00022679"/>
    </source>
</evidence>
<dbReference type="FunCoup" id="U2EEB4">
    <property type="interactions" value="425"/>
</dbReference>
<evidence type="ECO:0000256" key="4">
    <source>
        <dbReference type="ARBA" id="ARBA00048391"/>
    </source>
</evidence>
<evidence type="ECO:0000259" key="7">
    <source>
        <dbReference type="Pfam" id="PF17827"/>
    </source>
</evidence>
<sequence>MTIKELLKYGEQLAQEHDKEETAIKLLLMHYLQQESYQLIMNMNQTVEVKQIDEFKAGVNEYVINNVPVQHIIGHEYFYGYNFIVGPNVLIPRFETEELVANVLAAYDEVFDGKEVNCVDVGTGSGAIAITLSLEEANLNMDATDISEEALVVAKQNAKNLDANVNFLAGDMLQPLIESGKKYDILVSNPPYIPEEEYVEALVKDNEPHVALFGGGDGMKFYRIIMSEAKKILNSKNILAFEHGWNQKEQMETLIKEFYPNSEYEILKDMNGKYRMTIIKNR</sequence>
<feature type="binding site" evidence="5">
    <location>
        <position position="189"/>
    </location>
    <ligand>
        <name>S-adenosyl-L-methionine</name>
        <dbReference type="ChEBI" id="CHEBI:59789"/>
    </ligand>
</feature>
<dbReference type="PROSITE" id="PS00092">
    <property type="entry name" value="N6_MTASE"/>
    <property type="match status" value="1"/>
</dbReference>
<dbReference type="Pfam" id="PF17827">
    <property type="entry name" value="PrmC_N"/>
    <property type="match status" value="1"/>
</dbReference>
<dbReference type="STRING" id="1033810.HLPCO_000957"/>
<dbReference type="GO" id="GO:0032259">
    <property type="term" value="P:methylation"/>
    <property type="evidence" value="ECO:0007669"/>
    <property type="project" value="UniProtKB-KW"/>
</dbReference>
<dbReference type="Gene3D" id="1.10.8.10">
    <property type="entry name" value="DNA helicase RuvA subunit, C-terminal domain"/>
    <property type="match status" value="1"/>
</dbReference>
<feature type="binding site" evidence="5">
    <location>
        <begin position="189"/>
        <end position="192"/>
    </location>
    <ligand>
        <name>substrate</name>
    </ligand>
</feature>
<keyword evidence="2 5" id="KW-0808">Transferase</keyword>
<proteinExistence type="inferred from homology"/>
<feature type="domain" description="Methyltransferase small" evidence="6">
    <location>
        <begin position="114"/>
        <end position="198"/>
    </location>
</feature>
<accession>U2EEB4</accession>
<name>U2EEB4_9MOLU</name>
<feature type="domain" description="Release factor glutamine methyltransferase N-terminal" evidence="7">
    <location>
        <begin position="5"/>
        <end position="74"/>
    </location>
</feature>
<protein>
    <recommendedName>
        <fullName evidence="5">Release factor glutamine methyltransferase</fullName>
        <shortName evidence="5">RF MTase</shortName>
        <ecNumber evidence="5">2.1.1.297</ecNumber>
    </recommendedName>
    <alternativeName>
        <fullName evidence="5">N5-glutamine methyltransferase PrmC</fullName>
    </alternativeName>
    <alternativeName>
        <fullName evidence="5">Protein-(glutamine-N5) MTase PrmC</fullName>
    </alternativeName>
    <alternativeName>
        <fullName evidence="5">Protein-glutamine N-methyltransferase PrmC</fullName>
    </alternativeName>
</protein>
<dbReference type="InterPro" id="IPR002052">
    <property type="entry name" value="DNA_methylase_N6_adenine_CS"/>
</dbReference>
<dbReference type="InterPro" id="IPR004556">
    <property type="entry name" value="HemK-like"/>
</dbReference>
<evidence type="ECO:0000256" key="3">
    <source>
        <dbReference type="ARBA" id="ARBA00022691"/>
    </source>
</evidence>
<dbReference type="InterPro" id="IPR050320">
    <property type="entry name" value="N5-glutamine_MTase"/>
</dbReference>